<dbReference type="EMBL" id="JARK01001478">
    <property type="protein sequence ID" value="EYB97185.1"/>
    <property type="molecule type" value="Genomic_DNA"/>
</dbReference>
<dbReference type="Proteomes" id="UP000024635">
    <property type="component" value="Unassembled WGS sequence"/>
</dbReference>
<evidence type="ECO:0000313" key="2">
    <source>
        <dbReference type="EMBL" id="EYB97185.1"/>
    </source>
</evidence>
<protein>
    <submittedName>
        <fullName evidence="2">Uncharacterized protein</fullName>
    </submittedName>
</protein>
<evidence type="ECO:0000313" key="3">
    <source>
        <dbReference type="Proteomes" id="UP000024635"/>
    </source>
</evidence>
<feature type="region of interest" description="Disordered" evidence="1">
    <location>
        <begin position="1"/>
        <end position="22"/>
    </location>
</feature>
<name>A0A016T384_9BILA</name>
<keyword evidence="3" id="KW-1185">Reference proteome</keyword>
<accession>A0A016T384</accession>
<dbReference type="AlphaFoldDB" id="A0A016T384"/>
<organism evidence="2 3">
    <name type="scientific">Ancylostoma ceylanicum</name>
    <dbReference type="NCBI Taxonomy" id="53326"/>
    <lineage>
        <taxon>Eukaryota</taxon>
        <taxon>Metazoa</taxon>
        <taxon>Ecdysozoa</taxon>
        <taxon>Nematoda</taxon>
        <taxon>Chromadorea</taxon>
        <taxon>Rhabditida</taxon>
        <taxon>Rhabditina</taxon>
        <taxon>Rhabditomorpha</taxon>
        <taxon>Strongyloidea</taxon>
        <taxon>Ancylostomatidae</taxon>
        <taxon>Ancylostomatinae</taxon>
        <taxon>Ancylostoma</taxon>
    </lineage>
</organism>
<sequence>MKQGCSTSAGKEEQTSHHGAMAQVNMDTRMVDLESYSNQLAILTIYANRKKFVFEEQAVLCSRILLPFD</sequence>
<evidence type="ECO:0000256" key="1">
    <source>
        <dbReference type="SAM" id="MobiDB-lite"/>
    </source>
</evidence>
<gene>
    <name evidence="2" type="primary">Acey_s0142.g2284</name>
    <name evidence="2" type="ORF">Y032_0142g2284</name>
</gene>
<reference evidence="3" key="1">
    <citation type="journal article" date="2015" name="Nat. Genet.">
        <title>The genome and transcriptome of the zoonotic hookworm Ancylostoma ceylanicum identify infection-specific gene families.</title>
        <authorList>
            <person name="Schwarz E.M."/>
            <person name="Hu Y."/>
            <person name="Antoshechkin I."/>
            <person name="Miller M.M."/>
            <person name="Sternberg P.W."/>
            <person name="Aroian R.V."/>
        </authorList>
    </citation>
    <scope>NUCLEOTIDE SEQUENCE</scope>
    <source>
        <strain evidence="3">HY135</strain>
    </source>
</reference>
<comment type="caution">
    <text evidence="2">The sequence shown here is derived from an EMBL/GenBank/DDBJ whole genome shotgun (WGS) entry which is preliminary data.</text>
</comment>
<proteinExistence type="predicted"/>